<name>A0A919NM26_9ACTN</name>
<dbReference type="InterPro" id="IPR052555">
    <property type="entry name" value="dCTP_Pyrophosphatase"/>
</dbReference>
<protein>
    <recommendedName>
        <fullName evidence="1">NTP pyrophosphohydrolase MazG-like domain-containing protein</fullName>
    </recommendedName>
</protein>
<dbReference type="PANTHER" id="PTHR46523:SF1">
    <property type="entry name" value="DCTP PYROPHOSPHATASE 1"/>
    <property type="match status" value="1"/>
</dbReference>
<evidence type="ECO:0000313" key="3">
    <source>
        <dbReference type="Proteomes" id="UP000623608"/>
    </source>
</evidence>
<organism evidence="2 3">
    <name type="scientific">Paractinoplanes tereljensis</name>
    <dbReference type="NCBI Taxonomy" id="571912"/>
    <lineage>
        <taxon>Bacteria</taxon>
        <taxon>Bacillati</taxon>
        <taxon>Actinomycetota</taxon>
        <taxon>Actinomycetes</taxon>
        <taxon>Micromonosporales</taxon>
        <taxon>Micromonosporaceae</taxon>
        <taxon>Paractinoplanes</taxon>
    </lineage>
</organism>
<dbReference type="InterPro" id="IPR011379">
    <property type="entry name" value="MazG-related_GP37"/>
</dbReference>
<reference evidence="2" key="1">
    <citation type="submission" date="2021-01" db="EMBL/GenBank/DDBJ databases">
        <title>Whole genome shotgun sequence of Actinoplanes tereljensis NBRC 105297.</title>
        <authorList>
            <person name="Komaki H."/>
            <person name="Tamura T."/>
        </authorList>
    </citation>
    <scope>NUCLEOTIDE SEQUENCE</scope>
    <source>
        <strain evidence="2">NBRC 105297</strain>
    </source>
</reference>
<dbReference type="Pfam" id="PF03819">
    <property type="entry name" value="MazG"/>
    <property type="match status" value="1"/>
</dbReference>
<dbReference type="PANTHER" id="PTHR46523">
    <property type="entry name" value="DCTP PYROPHOSPHATASE 1"/>
    <property type="match status" value="1"/>
</dbReference>
<evidence type="ECO:0000259" key="1">
    <source>
        <dbReference type="Pfam" id="PF03819"/>
    </source>
</evidence>
<dbReference type="Proteomes" id="UP000623608">
    <property type="component" value="Unassembled WGS sequence"/>
</dbReference>
<dbReference type="SUPFAM" id="SSF101386">
    <property type="entry name" value="all-alpha NTP pyrophosphatases"/>
    <property type="match status" value="1"/>
</dbReference>
<keyword evidence="3" id="KW-1185">Reference proteome</keyword>
<dbReference type="Gene3D" id="1.10.287.1080">
    <property type="entry name" value="MazG-like"/>
    <property type="match status" value="1"/>
</dbReference>
<dbReference type="PIRSF" id="PIRSF006639">
    <property type="entry name" value="UCP006639_pph"/>
    <property type="match status" value="1"/>
</dbReference>
<proteinExistence type="predicted"/>
<comment type="caution">
    <text evidence="2">The sequence shown here is derived from an EMBL/GenBank/DDBJ whole genome shotgun (WGS) entry which is preliminary data.</text>
</comment>
<sequence>MIGTPHYYHRPRNAYCSAMDLDEYQRGALRTAAPRDKRNELLHLVLGLVGESGEVAEKFKKWVRDLDSDESRLDRADIAKELGDVLWYLAVLADYLDLSLDDIGAANLAKLASRQGRGVLGGSGDNR</sequence>
<dbReference type="InterPro" id="IPR004518">
    <property type="entry name" value="MazG-like_dom"/>
</dbReference>
<evidence type="ECO:0000313" key="2">
    <source>
        <dbReference type="EMBL" id="GIF21008.1"/>
    </source>
</evidence>
<gene>
    <name evidence="2" type="primary">mazG</name>
    <name evidence="2" type="ORF">Ate02nite_37380</name>
</gene>
<dbReference type="EMBL" id="BOMY01000024">
    <property type="protein sequence ID" value="GIF21008.1"/>
    <property type="molecule type" value="Genomic_DNA"/>
</dbReference>
<dbReference type="AlphaFoldDB" id="A0A919NM26"/>
<accession>A0A919NM26</accession>
<feature type="domain" description="NTP pyrophosphohydrolase MazG-like" evidence="1">
    <location>
        <begin position="43"/>
        <end position="115"/>
    </location>
</feature>
<dbReference type="CDD" id="cd11541">
    <property type="entry name" value="NTP-PPase_u4"/>
    <property type="match status" value="1"/>
</dbReference>